<keyword evidence="2" id="KW-1185">Reference proteome</keyword>
<evidence type="ECO:0000313" key="1">
    <source>
        <dbReference type="EMBL" id="MFC0339954.1"/>
    </source>
</evidence>
<protein>
    <submittedName>
        <fullName evidence="1">Uncharacterized protein</fullName>
    </submittedName>
</protein>
<comment type="caution">
    <text evidence="1">The sequence shown here is derived from an EMBL/GenBank/DDBJ whole genome shotgun (WGS) entry which is preliminary data.</text>
</comment>
<organism evidence="1 2">
    <name type="scientific">Paracoccus niistensis</name>
    <dbReference type="NCBI Taxonomy" id="632935"/>
    <lineage>
        <taxon>Bacteria</taxon>
        <taxon>Pseudomonadati</taxon>
        <taxon>Pseudomonadota</taxon>
        <taxon>Alphaproteobacteria</taxon>
        <taxon>Rhodobacterales</taxon>
        <taxon>Paracoccaceae</taxon>
        <taxon>Paracoccus</taxon>
    </lineage>
</organism>
<accession>A0ABV6I153</accession>
<name>A0ABV6I153_9RHOB</name>
<gene>
    <name evidence="1" type="ORF">ACFFII_04150</name>
</gene>
<evidence type="ECO:0000313" key="2">
    <source>
        <dbReference type="Proteomes" id="UP001589799"/>
    </source>
</evidence>
<proteinExistence type="predicted"/>
<reference evidence="1 2" key="1">
    <citation type="submission" date="2024-09" db="EMBL/GenBank/DDBJ databases">
        <authorList>
            <person name="Sun Q."/>
            <person name="Mori K."/>
        </authorList>
    </citation>
    <scope>NUCLEOTIDE SEQUENCE [LARGE SCALE GENOMIC DNA]</scope>
    <source>
        <strain evidence="1 2">KCTC 22789</strain>
    </source>
</reference>
<sequence>MKKQLKKHCRDQNISVTSALIIMINKELRDGSLTNASATHDLDEGHALGFVLRQ</sequence>
<dbReference type="RefSeq" id="WP_377697639.1">
    <property type="nucleotide sequence ID" value="NZ_JBHLWE010000016.1"/>
</dbReference>
<dbReference type="EMBL" id="JBHLWE010000016">
    <property type="protein sequence ID" value="MFC0339954.1"/>
    <property type="molecule type" value="Genomic_DNA"/>
</dbReference>
<dbReference type="Proteomes" id="UP001589799">
    <property type="component" value="Unassembled WGS sequence"/>
</dbReference>